<accession>A0ABT6C2F7</accession>
<feature type="region of interest" description="Disordered" evidence="1">
    <location>
        <begin position="110"/>
        <end position="154"/>
    </location>
</feature>
<organism evidence="4 5">
    <name type="scientific">Luteipulveratus flavus</name>
    <dbReference type="NCBI Taxonomy" id="3031728"/>
    <lineage>
        <taxon>Bacteria</taxon>
        <taxon>Bacillati</taxon>
        <taxon>Actinomycetota</taxon>
        <taxon>Actinomycetes</taxon>
        <taxon>Micrococcales</taxon>
        <taxon>Dermacoccaceae</taxon>
        <taxon>Luteipulveratus</taxon>
    </lineage>
</organism>
<dbReference type="InterPro" id="IPR016047">
    <property type="entry name" value="M23ase_b-sheet_dom"/>
</dbReference>
<evidence type="ECO:0000256" key="2">
    <source>
        <dbReference type="SAM" id="SignalP"/>
    </source>
</evidence>
<keyword evidence="2" id="KW-0732">Signal</keyword>
<evidence type="ECO:0000313" key="5">
    <source>
        <dbReference type="Proteomes" id="UP001528912"/>
    </source>
</evidence>
<dbReference type="CDD" id="cd12797">
    <property type="entry name" value="M23_peptidase"/>
    <property type="match status" value="1"/>
</dbReference>
<sequence length="274" mass="27695">MQSARVALPALAAASLTVAAAGTAFATDGGSQASSGHLTTGAADTTQWTRGQAQTASRSMSTVASSSAAAKARTAAAAKTRARIDAANKALTAKNFAARRAALGAIDSSNGTMTSYSAPAPKPAAKPAAPAPRVSRSAPAPQAPSTSNGWVRPLSGGTYTSGFGSRWGRLHAGVDFATPIGTTLRAMNDGEITAVGYYGGQGLRVNIRFDNGTEAVYAHMSRATVSVGEHVSAGERLGLSGNTGNSTGPHLHLEIHIGGEPINPYPWLSARGLI</sequence>
<proteinExistence type="predicted"/>
<feature type="compositionally biased region" description="Polar residues" evidence="1">
    <location>
        <begin position="32"/>
        <end position="49"/>
    </location>
</feature>
<evidence type="ECO:0000259" key="3">
    <source>
        <dbReference type="Pfam" id="PF01551"/>
    </source>
</evidence>
<dbReference type="EMBL" id="JAROAV010000008">
    <property type="protein sequence ID" value="MDF8263118.1"/>
    <property type="molecule type" value="Genomic_DNA"/>
</dbReference>
<feature type="chain" id="PRO_5047177173" evidence="2">
    <location>
        <begin position="27"/>
        <end position="274"/>
    </location>
</feature>
<keyword evidence="5" id="KW-1185">Reference proteome</keyword>
<feature type="signal peptide" evidence="2">
    <location>
        <begin position="1"/>
        <end position="26"/>
    </location>
</feature>
<dbReference type="PANTHER" id="PTHR21666:SF270">
    <property type="entry name" value="MUREIN HYDROLASE ACTIVATOR ENVC"/>
    <property type="match status" value="1"/>
</dbReference>
<dbReference type="Pfam" id="PF01551">
    <property type="entry name" value="Peptidase_M23"/>
    <property type="match status" value="1"/>
</dbReference>
<dbReference type="Gene3D" id="2.70.70.10">
    <property type="entry name" value="Glucose Permease (Domain IIA)"/>
    <property type="match status" value="1"/>
</dbReference>
<feature type="compositionally biased region" description="Low complexity" evidence="1">
    <location>
        <begin position="117"/>
        <end position="145"/>
    </location>
</feature>
<evidence type="ECO:0000313" key="4">
    <source>
        <dbReference type="EMBL" id="MDF8263118.1"/>
    </source>
</evidence>
<dbReference type="RefSeq" id="WP_275239775.1">
    <property type="nucleotide sequence ID" value="NZ_JARFJC010000043.1"/>
</dbReference>
<protein>
    <submittedName>
        <fullName evidence="4">M23 family metallopeptidase</fullName>
    </submittedName>
</protein>
<dbReference type="InterPro" id="IPR050570">
    <property type="entry name" value="Cell_wall_metabolism_enzyme"/>
</dbReference>
<dbReference type="Proteomes" id="UP001528912">
    <property type="component" value="Unassembled WGS sequence"/>
</dbReference>
<dbReference type="PANTHER" id="PTHR21666">
    <property type="entry name" value="PEPTIDASE-RELATED"/>
    <property type="match status" value="1"/>
</dbReference>
<feature type="region of interest" description="Disordered" evidence="1">
    <location>
        <begin position="28"/>
        <end position="49"/>
    </location>
</feature>
<reference evidence="4 5" key="1">
    <citation type="submission" date="2023-03" db="EMBL/GenBank/DDBJ databases">
        <title>YIM 133296 draft genome.</title>
        <authorList>
            <person name="Xiong L."/>
        </authorList>
    </citation>
    <scope>NUCLEOTIDE SEQUENCE [LARGE SCALE GENOMIC DNA]</scope>
    <source>
        <strain evidence="4 5">YIM 133296</strain>
    </source>
</reference>
<name>A0ABT6C2F7_9MICO</name>
<feature type="domain" description="M23ase beta-sheet core" evidence="3">
    <location>
        <begin position="170"/>
        <end position="264"/>
    </location>
</feature>
<evidence type="ECO:0000256" key="1">
    <source>
        <dbReference type="SAM" id="MobiDB-lite"/>
    </source>
</evidence>
<comment type="caution">
    <text evidence="4">The sequence shown here is derived from an EMBL/GenBank/DDBJ whole genome shotgun (WGS) entry which is preliminary data.</text>
</comment>
<dbReference type="SUPFAM" id="SSF51261">
    <property type="entry name" value="Duplicated hybrid motif"/>
    <property type="match status" value="1"/>
</dbReference>
<gene>
    <name evidence="4" type="ORF">P4R38_02510</name>
</gene>
<dbReference type="InterPro" id="IPR011055">
    <property type="entry name" value="Dup_hybrid_motif"/>
</dbReference>